<proteinExistence type="predicted"/>
<gene>
    <name evidence="1" type="ORF">EI290_17170</name>
</gene>
<evidence type="ECO:0000313" key="1">
    <source>
        <dbReference type="EMBL" id="RSK29599.1"/>
    </source>
</evidence>
<dbReference type="OrthoDB" id="4535590at2"/>
<sequence length="254" mass="28989">MSGNSDAVNRAADSEMPALAEVITALYAWFSTHRLRQPPDACPCCISSEENRVLFTVPLAYLSEKQLRRYAFKAITTWGNAADFRYFLPRLLELLLCPDSELEKDAFFDKMLYAGWDGWPEAEKGAVRQVLRAWWAQHIQHECFFEEELIGWLVRLTGSLEPLLQAWQPAETDWAFENLVRIIPHLPDLEKHIQVLTPDTAAHSMLTLRRWLSQQASVLEAGFFQQEPCNEEFTQAISQAHTLVTGLLADGTTH</sequence>
<dbReference type="Proteomes" id="UP000280066">
    <property type="component" value="Unassembled WGS sequence"/>
</dbReference>
<reference evidence="1 2" key="1">
    <citation type="submission" date="2018-12" db="EMBL/GenBank/DDBJ databases">
        <authorList>
            <person name="Feng G."/>
            <person name="Zhu H."/>
        </authorList>
    </citation>
    <scope>NUCLEOTIDE SEQUENCE [LARGE SCALE GENOMIC DNA]</scope>
    <source>
        <strain evidence="1 2">9PBR-2</strain>
    </source>
</reference>
<evidence type="ECO:0000313" key="2">
    <source>
        <dbReference type="Proteomes" id="UP000280066"/>
    </source>
</evidence>
<dbReference type="AlphaFoldDB" id="A0A3R9P723"/>
<keyword evidence="2" id="KW-1185">Reference proteome</keyword>
<comment type="caution">
    <text evidence="1">The sequence shown here is derived from an EMBL/GenBank/DDBJ whole genome shotgun (WGS) entry which is preliminary data.</text>
</comment>
<name>A0A3R9P723_9BACT</name>
<organism evidence="1 2">
    <name type="scientific">Hymenobacter metallilatus</name>
    <dbReference type="NCBI Taxonomy" id="2493666"/>
    <lineage>
        <taxon>Bacteria</taxon>
        <taxon>Pseudomonadati</taxon>
        <taxon>Bacteroidota</taxon>
        <taxon>Cytophagia</taxon>
        <taxon>Cytophagales</taxon>
        <taxon>Hymenobacteraceae</taxon>
        <taxon>Hymenobacter</taxon>
    </lineage>
</organism>
<accession>A0A3R9P723</accession>
<dbReference type="EMBL" id="RWIS01000012">
    <property type="protein sequence ID" value="RSK29599.1"/>
    <property type="molecule type" value="Genomic_DNA"/>
</dbReference>
<protein>
    <submittedName>
        <fullName evidence="1">Uncharacterized protein</fullName>
    </submittedName>
</protein>